<dbReference type="SUPFAM" id="SSF55326">
    <property type="entry name" value="PurM N-terminal domain-like"/>
    <property type="match status" value="1"/>
</dbReference>
<dbReference type="Gene3D" id="3.30.1330.10">
    <property type="entry name" value="PurM-like, N-terminal domain"/>
    <property type="match status" value="1"/>
</dbReference>
<feature type="region of interest" description="Disordered" evidence="1">
    <location>
        <begin position="40"/>
        <end position="67"/>
    </location>
</feature>
<comment type="caution">
    <text evidence="2">The sequence shown here is derived from an EMBL/GenBank/DDBJ whole genome shotgun (WGS) entry which is preliminary data.</text>
</comment>
<feature type="non-terminal residue" evidence="2">
    <location>
        <position position="83"/>
    </location>
</feature>
<organism evidence="2 3">
    <name type="scientific">Pseudoalteromonas issachenkonii</name>
    <dbReference type="NCBI Taxonomy" id="152297"/>
    <lineage>
        <taxon>Bacteria</taxon>
        <taxon>Pseudomonadati</taxon>
        <taxon>Pseudomonadota</taxon>
        <taxon>Gammaproteobacteria</taxon>
        <taxon>Alteromonadales</taxon>
        <taxon>Pseudoalteromonadaceae</taxon>
        <taxon>Pseudoalteromonas</taxon>
    </lineage>
</organism>
<dbReference type="EMBL" id="JBAKAW010000068">
    <property type="protein sequence ID" value="MEL0657329.1"/>
    <property type="molecule type" value="Genomic_DNA"/>
</dbReference>
<accession>A0ABU9H621</accession>
<name>A0ABU9H621_9GAMM</name>
<evidence type="ECO:0000313" key="2">
    <source>
        <dbReference type="EMBL" id="MEL0657329.1"/>
    </source>
</evidence>
<dbReference type="PANTHER" id="PTHR10099">
    <property type="entry name" value="PHOSPHORIBOSYLFORMYLGLYCINAMIDINE SYNTHASE"/>
    <property type="match status" value="1"/>
</dbReference>
<reference evidence="2 3" key="1">
    <citation type="submission" date="2024-02" db="EMBL/GenBank/DDBJ databases">
        <title>Bacteria isolated from the canopy kelp, Nereocystis luetkeana.</title>
        <authorList>
            <person name="Pfister C.A."/>
            <person name="Younker I.T."/>
            <person name="Light S.H."/>
        </authorList>
    </citation>
    <scope>NUCLEOTIDE SEQUENCE [LARGE SCALE GENOMIC DNA]</scope>
    <source>
        <strain evidence="2 3">TI.1.03</strain>
    </source>
</reference>
<dbReference type="Proteomes" id="UP001371391">
    <property type="component" value="Unassembled WGS sequence"/>
</dbReference>
<keyword evidence="3" id="KW-1185">Reference proteome</keyword>
<feature type="non-terminal residue" evidence="2">
    <location>
        <position position="1"/>
    </location>
</feature>
<protein>
    <recommendedName>
        <fullName evidence="4">Phosphoribosylformylglycinamidine synthase</fullName>
    </recommendedName>
</protein>
<evidence type="ECO:0000256" key="1">
    <source>
        <dbReference type="SAM" id="MobiDB-lite"/>
    </source>
</evidence>
<dbReference type="RefSeq" id="WP_341604109.1">
    <property type="nucleotide sequence ID" value="NZ_JBAKAW010000068.1"/>
</dbReference>
<evidence type="ECO:0008006" key="4">
    <source>
        <dbReference type="Google" id="ProtNLM"/>
    </source>
</evidence>
<sequence length="83" mass="8866">GSKAGRFFPNAQGEYADHQEDIEILMKVETHNPPTAIAPFSGAATASGGEIRDQGATGRGSKPKAGIHAFNLSKLRITRYEQP</sequence>
<dbReference type="PANTHER" id="PTHR10099:SF1">
    <property type="entry name" value="PHOSPHORIBOSYLFORMYLGLYCINAMIDINE SYNTHASE"/>
    <property type="match status" value="1"/>
</dbReference>
<evidence type="ECO:0000313" key="3">
    <source>
        <dbReference type="Proteomes" id="UP001371391"/>
    </source>
</evidence>
<proteinExistence type="predicted"/>
<dbReference type="InterPro" id="IPR036921">
    <property type="entry name" value="PurM-like_N_sf"/>
</dbReference>
<gene>
    <name evidence="2" type="ORF">V6257_20195</name>
</gene>